<keyword evidence="3" id="KW-0804">Transcription</keyword>
<dbReference type="PANTHER" id="PTHR44688:SF16">
    <property type="entry name" value="DNA-BINDING TRANSCRIPTIONAL ACTIVATOR DEVR_DOSR"/>
    <property type="match status" value="1"/>
</dbReference>
<dbReference type="SUPFAM" id="SSF46894">
    <property type="entry name" value="C-terminal effector domain of the bipartite response regulators"/>
    <property type="match status" value="1"/>
</dbReference>
<evidence type="ECO:0000259" key="4">
    <source>
        <dbReference type="PROSITE" id="PS50043"/>
    </source>
</evidence>
<dbReference type="AlphaFoldDB" id="A0A1G8FAN8"/>
<sequence length="160" mass="17134">MDEARRLALALFAEIGLEVTCAPFHPGPDASTCPFADRAALPPNDTAGCCLGENAAGPVGASLNWLAVVSARARIEALATEEAREQARLTARERECLTWLSRGLRPDAIAHRLGLARVTVDLHLTNARKKLKAPTRDAAIARAVALDLLDSPPPNLKRQD</sequence>
<dbReference type="InterPro" id="IPR000792">
    <property type="entry name" value="Tscrpt_reg_LuxR_C"/>
</dbReference>
<dbReference type="InterPro" id="IPR036388">
    <property type="entry name" value="WH-like_DNA-bd_sf"/>
</dbReference>
<keyword evidence="6" id="KW-1185">Reference proteome</keyword>
<dbReference type="RefSeq" id="WP_176787890.1">
    <property type="nucleotide sequence ID" value="NZ_FNCV01000013.1"/>
</dbReference>
<accession>A0A1G8FAN8</accession>
<evidence type="ECO:0000256" key="3">
    <source>
        <dbReference type="ARBA" id="ARBA00023163"/>
    </source>
</evidence>
<evidence type="ECO:0000313" key="6">
    <source>
        <dbReference type="Proteomes" id="UP000217076"/>
    </source>
</evidence>
<dbReference type="GO" id="GO:0006355">
    <property type="term" value="P:regulation of DNA-templated transcription"/>
    <property type="evidence" value="ECO:0007669"/>
    <property type="project" value="InterPro"/>
</dbReference>
<dbReference type="InterPro" id="IPR016032">
    <property type="entry name" value="Sig_transdc_resp-reg_C-effctor"/>
</dbReference>
<evidence type="ECO:0000313" key="5">
    <source>
        <dbReference type="EMBL" id="SDH79187.1"/>
    </source>
</evidence>
<organism evidence="5 6">
    <name type="scientific">Roseospirillum parvum</name>
    <dbReference type="NCBI Taxonomy" id="83401"/>
    <lineage>
        <taxon>Bacteria</taxon>
        <taxon>Pseudomonadati</taxon>
        <taxon>Pseudomonadota</taxon>
        <taxon>Alphaproteobacteria</taxon>
        <taxon>Rhodospirillales</taxon>
        <taxon>Rhodospirillaceae</taxon>
        <taxon>Roseospirillum</taxon>
    </lineage>
</organism>
<dbReference type="Gene3D" id="1.10.10.10">
    <property type="entry name" value="Winged helix-like DNA-binding domain superfamily/Winged helix DNA-binding domain"/>
    <property type="match status" value="1"/>
</dbReference>
<reference evidence="6" key="1">
    <citation type="submission" date="2016-10" db="EMBL/GenBank/DDBJ databases">
        <authorList>
            <person name="Varghese N."/>
            <person name="Submissions S."/>
        </authorList>
    </citation>
    <scope>NUCLEOTIDE SEQUENCE [LARGE SCALE GENOMIC DNA]</scope>
    <source>
        <strain evidence="6">930I</strain>
    </source>
</reference>
<name>A0A1G8FAN8_9PROT</name>
<evidence type="ECO:0000256" key="2">
    <source>
        <dbReference type="ARBA" id="ARBA00023125"/>
    </source>
</evidence>
<evidence type="ECO:0000256" key="1">
    <source>
        <dbReference type="ARBA" id="ARBA00023015"/>
    </source>
</evidence>
<feature type="domain" description="HTH luxR-type" evidence="4">
    <location>
        <begin position="82"/>
        <end position="147"/>
    </location>
</feature>
<gene>
    <name evidence="5" type="ORF">SAMN05421742_11313</name>
</gene>
<dbReference type="Proteomes" id="UP000217076">
    <property type="component" value="Unassembled WGS sequence"/>
</dbReference>
<keyword evidence="2 5" id="KW-0238">DNA-binding</keyword>
<dbReference type="EMBL" id="FNCV01000013">
    <property type="protein sequence ID" value="SDH79187.1"/>
    <property type="molecule type" value="Genomic_DNA"/>
</dbReference>
<dbReference type="GO" id="GO:0003677">
    <property type="term" value="F:DNA binding"/>
    <property type="evidence" value="ECO:0007669"/>
    <property type="project" value="UniProtKB-KW"/>
</dbReference>
<dbReference type="PANTHER" id="PTHR44688">
    <property type="entry name" value="DNA-BINDING TRANSCRIPTIONAL ACTIVATOR DEVR_DOSR"/>
    <property type="match status" value="1"/>
</dbReference>
<dbReference type="Pfam" id="PF00196">
    <property type="entry name" value="GerE"/>
    <property type="match status" value="1"/>
</dbReference>
<keyword evidence="1" id="KW-0805">Transcription regulation</keyword>
<dbReference type="PROSITE" id="PS50043">
    <property type="entry name" value="HTH_LUXR_2"/>
    <property type="match status" value="1"/>
</dbReference>
<protein>
    <submittedName>
        <fullName evidence="5">DNA-binding transcriptional regulator, CsgD family</fullName>
    </submittedName>
</protein>
<dbReference type="STRING" id="83401.SAMN05421742_11313"/>
<proteinExistence type="predicted"/>
<dbReference type="SMART" id="SM00421">
    <property type="entry name" value="HTH_LUXR"/>
    <property type="match status" value="1"/>
</dbReference>
<dbReference type="CDD" id="cd06170">
    <property type="entry name" value="LuxR_C_like"/>
    <property type="match status" value="1"/>
</dbReference>
<dbReference type="PRINTS" id="PR00038">
    <property type="entry name" value="HTHLUXR"/>
</dbReference>